<accession>A0A645GMC3</accession>
<gene>
    <name evidence="1" type="ORF">SDC9_172258</name>
</gene>
<dbReference type="Gene3D" id="3.40.50.300">
    <property type="entry name" value="P-loop containing nucleotide triphosphate hydrolases"/>
    <property type="match status" value="1"/>
</dbReference>
<dbReference type="InterPro" id="IPR027417">
    <property type="entry name" value="P-loop_NTPase"/>
</dbReference>
<comment type="caution">
    <text evidence="1">The sequence shown here is derived from an EMBL/GenBank/DDBJ whole genome shotgun (WGS) entry which is preliminary data.</text>
</comment>
<evidence type="ECO:0000313" key="1">
    <source>
        <dbReference type="EMBL" id="MPN24853.1"/>
    </source>
</evidence>
<name>A0A645GMC3_9ZZZZ</name>
<dbReference type="Pfam" id="PF13481">
    <property type="entry name" value="AAA_25"/>
    <property type="match status" value="1"/>
</dbReference>
<proteinExistence type="predicted"/>
<dbReference type="AlphaFoldDB" id="A0A645GMC3"/>
<evidence type="ECO:0008006" key="2">
    <source>
        <dbReference type="Google" id="ProtNLM"/>
    </source>
</evidence>
<sequence length="69" mass="7740">MPKKLETMDAETLMTTPMQPLKFIVQGLIPQGLHVLAGSPKIGKSWLSLWICLQVAKGKKVWEFETTKS</sequence>
<dbReference type="EMBL" id="VSSQ01073843">
    <property type="protein sequence ID" value="MPN24853.1"/>
    <property type="molecule type" value="Genomic_DNA"/>
</dbReference>
<organism evidence="1">
    <name type="scientific">bioreactor metagenome</name>
    <dbReference type="NCBI Taxonomy" id="1076179"/>
    <lineage>
        <taxon>unclassified sequences</taxon>
        <taxon>metagenomes</taxon>
        <taxon>ecological metagenomes</taxon>
    </lineage>
</organism>
<protein>
    <recommendedName>
        <fullName evidence="2">DNA repair protein RadA</fullName>
    </recommendedName>
</protein>
<reference evidence="1" key="1">
    <citation type="submission" date="2019-08" db="EMBL/GenBank/DDBJ databases">
        <authorList>
            <person name="Kucharzyk K."/>
            <person name="Murdoch R.W."/>
            <person name="Higgins S."/>
            <person name="Loffler F."/>
        </authorList>
    </citation>
    <scope>NUCLEOTIDE SEQUENCE</scope>
</reference>